<feature type="transmembrane region" description="Helical" evidence="5">
    <location>
        <begin position="69"/>
        <end position="88"/>
    </location>
</feature>
<sequence length="318" mass="35475">MIIWVPIWFVIVILVTTLNKTLFTSLKCPYPVTITMIHMISCAIYSTLMRFVAPRFFNYRPLKQSEWKNMILVSVIFIVNIVLSNSSLKYNSLALDQMFRCAMPVFTCVLEFFIHGTIRTIPIYLSLIPVIVGTMLVCAGDVYGTVHGIVLLFISCTVSSLKGIITKYLLSGKEPISTFQLLNINSLFAIAEVLPLSIMNDKLFYSKWLPSAPVSSLLILIAHGMLAFALNVANFNAVKEGGPLMMNVVGNVKQVVMILLSVFMFGNKIKPIGILGSVICIGGSMWYTYENVKQNKKTVPVAQEEQKPLVKKEEESLA</sequence>
<organism evidence="7 8">
    <name type="scientific">Blastocystis sp. subtype 1 (strain ATCC 50177 / NandII)</name>
    <dbReference type="NCBI Taxonomy" id="478820"/>
    <lineage>
        <taxon>Eukaryota</taxon>
        <taxon>Sar</taxon>
        <taxon>Stramenopiles</taxon>
        <taxon>Bigyra</taxon>
        <taxon>Opalozoa</taxon>
        <taxon>Opalinata</taxon>
        <taxon>Blastocystidae</taxon>
        <taxon>Blastocystis</taxon>
    </lineage>
</organism>
<proteinExistence type="predicted"/>
<evidence type="ECO:0000313" key="7">
    <source>
        <dbReference type="EMBL" id="OAO12481.1"/>
    </source>
</evidence>
<feature type="transmembrane region" description="Helical" evidence="5">
    <location>
        <begin position="272"/>
        <end position="289"/>
    </location>
</feature>
<keyword evidence="2 5" id="KW-0812">Transmembrane</keyword>
<evidence type="ECO:0000256" key="2">
    <source>
        <dbReference type="ARBA" id="ARBA00022692"/>
    </source>
</evidence>
<feature type="transmembrane region" description="Helical" evidence="5">
    <location>
        <begin position="212"/>
        <end position="232"/>
    </location>
</feature>
<feature type="transmembrane region" description="Helical" evidence="5">
    <location>
        <begin position="244"/>
        <end position="266"/>
    </location>
</feature>
<dbReference type="AlphaFoldDB" id="A0A196S7Y6"/>
<dbReference type="InterPro" id="IPR050186">
    <property type="entry name" value="TPT_transporter"/>
</dbReference>
<feature type="transmembrane region" description="Helical" evidence="5">
    <location>
        <begin position="182"/>
        <end position="200"/>
    </location>
</feature>
<keyword evidence="7" id="KW-0813">Transport</keyword>
<comment type="subcellular location">
    <subcellularLocation>
        <location evidence="1">Membrane</location>
        <topology evidence="1">Multi-pass membrane protein</topology>
    </subcellularLocation>
</comment>
<dbReference type="PANTHER" id="PTHR11132">
    <property type="entry name" value="SOLUTE CARRIER FAMILY 35"/>
    <property type="match status" value="1"/>
</dbReference>
<evidence type="ECO:0000256" key="4">
    <source>
        <dbReference type="ARBA" id="ARBA00023136"/>
    </source>
</evidence>
<dbReference type="Proteomes" id="UP000078348">
    <property type="component" value="Unassembled WGS sequence"/>
</dbReference>
<dbReference type="OrthoDB" id="6418713at2759"/>
<keyword evidence="4 5" id="KW-0472">Membrane</keyword>
<feature type="transmembrane region" description="Helical" evidence="5">
    <location>
        <begin position="149"/>
        <end position="170"/>
    </location>
</feature>
<dbReference type="Pfam" id="PF03151">
    <property type="entry name" value="TPT"/>
    <property type="match status" value="1"/>
</dbReference>
<evidence type="ECO:0000313" key="8">
    <source>
        <dbReference type="Proteomes" id="UP000078348"/>
    </source>
</evidence>
<keyword evidence="7" id="KW-0762">Sugar transport</keyword>
<keyword evidence="8" id="KW-1185">Reference proteome</keyword>
<evidence type="ECO:0000256" key="5">
    <source>
        <dbReference type="SAM" id="Phobius"/>
    </source>
</evidence>
<dbReference type="InterPro" id="IPR037185">
    <property type="entry name" value="EmrE-like"/>
</dbReference>
<evidence type="ECO:0000259" key="6">
    <source>
        <dbReference type="Pfam" id="PF03151"/>
    </source>
</evidence>
<dbReference type="GO" id="GO:0016020">
    <property type="term" value="C:membrane"/>
    <property type="evidence" value="ECO:0007669"/>
    <property type="project" value="UniProtKB-SubCell"/>
</dbReference>
<feature type="transmembrane region" description="Helical" evidence="5">
    <location>
        <begin position="29"/>
        <end position="48"/>
    </location>
</feature>
<comment type="caution">
    <text evidence="7">The sequence shown here is derived from an EMBL/GenBank/DDBJ whole genome shotgun (WGS) entry which is preliminary data.</text>
</comment>
<dbReference type="EMBL" id="LXWW01000543">
    <property type="protein sequence ID" value="OAO12481.1"/>
    <property type="molecule type" value="Genomic_DNA"/>
</dbReference>
<dbReference type="STRING" id="478820.A0A196S7Y6"/>
<feature type="transmembrane region" description="Helical" evidence="5">
    <location>
        <begin position="121"/>
        <end position="143"/>
    </location>
</feature>
<evidence type="ECO:0000256" key="3">
    <source>
        <dbReference type="ARBA" id="ARBA00022989"/>
    </source>
</evidence>
<keyword evidence="3 5" id="KW-1133">Transmembrane helix</keyword>
<name>A0A196S7Y6_BLAHN</name>
<protein>
    <submittedName>
        <fullName evidence="7">Golgi nucleotide sugar transporter</fullName>
    </submittedName>
</protein>
<feature type="domain" description="Sugar phosphate transporter" evidence="6">
    <location>
        <begin position="5"/>
        <end position="287"/>
    </location>
</feature>
<gene>
    <name evidence="7" type="ORF">AV274_5836</name>
</gene>
<dbReference type="InterPro" id="IPR004853">
    <property type="entry name" value="Sugar_P_trans_dom"/>
</dbReference>
<dbReference type="SUPFAM" id="SSF103481">
    <property type="entry name" value="Multidrug resistance efflux transporter EmrE"/>
    <property type="match status" value="1"/>
</dbReference>
<reference evidence="7 8" key="1">
    <citation type="submission" date="2016-05" db="EMBL/GenBank/DDBJ databases">
        <title>Nuclear genome of Blastocystis sp. subtype 1 NandII.</title>
        <authorList>
            <person name="Gentekaki E."/>
            <person name="Curtis B."/>
            <person name="Stairs C."/>
            <person name="Eme L."/>
            <person name="Herman E."/>
            <person name="Klimes V."/>
            <person name="Arias M.C."/>
            <person name="Elias M."/>
            <person name="Hilliou F."/>
            <person name="Klute M."/>
            <person name="Malik S.-B."/>
            <person name="Pightling A."/>
            <person name="Rachubinski R."/>
            <person name="Salas D."/>
            <person name="Schlacht A."/>
            <person name="Suga H."/>
            <person name="Archibald J."/>
            <person name="Ball S.G."/>
            <person name="Clark G."/>
            <person name="Dacks J."/>
            <person name="Van Der Giezen M."/>
            <person name="Tsaousis A."/>
            <person name="Roger A."/>
        </authorList>
    </citation>
    <scope>NUCLEOTIDE SEQUENCE [LARGE SCALE GENOMIC DNA]</scope>
    <source>
        <strain evidence="8">ATCC 50177 / NandII</strain>
    </source>
</reference>
<evidence type="ECO:0000256" key="1">
    <source>
        <dbReference type="ARBA" id="ARBA00004141"/>
    </source>
</evidence>
<accession>A0A196S7Y6</accession>